<dbReference type="STRING" id="765440.A0A0C3C071"/>
<dbReference type="PROSITE" id="PS51257">
    <property type="entry name" value="PROKAR_LIPOPROTEIN"/>
    <property type="match status" value="1"/>
</dbReference>
<keyword evidence="3" id="KW-1185">Reference proteome</keyword>
<dbReference type="InParanoid" id="A0A0C3C071"/>
<gene>
    <name evidence="2" type="ORF">PILCRDRAFT_115522</name>
</gene>
<reference evidence="2 3" key="1">
    <citation type="submission" date="2014-04" db="EMBL/GenBank/DDBJ databases">
        <authorList>
            <consortium name="DOE Joint Genome Institute"/>
            <person name="Kuo A."/>
            <person name="Tarkka M."/>
            <person name="Buscot F."/>
            <person name="Kohler A."/>
            <person name="Nagy L.G."/>
            <person name="Floudas D."/>
            <person name="Copeland A."/>
            <person name="Barry K.W."/>
            <person name="Cichocki N."/>
            <person name="Veneault-Fourrey C."/>
            <person name="LaButti K."/>
            <person name="Lindquist E.A."/>
            <person name="Lipzen A."/>
            <person name="Lundell T."/>
            <person name="Morin E."/>
            <person name="Murat C."/>
            <person name="Sun H."/>
            <person name="Tunlid A."/>
            <person name="Henrissat B."/>
            <person name="Grigoriev I.V."/>
            <person name="Hibbett D.S."/>
            <person name="Martin F."/>
            <person name="Nordberg H.P."/>
            <person name="Cantor M.N."/>
            <person name="Hua S.X."/>
        </authorList>
    </citation>
    <scope>NUCLEOTIDE SEQUENCE [LARGE SCALE GENOMIC DNA]</scope>
    <source>
        <strain evidence="2 3">F 1598</strain>
    </source>
</reference>
<dbReference type="EMBL" id="KN832970">
    <property type="protein sequence ID" value="KIM92218.1"/>
    <property type="molecule type" value="Genomic_DNA"/>
</dbReference>
<sequence length="96" mass="9810">MKSFATLMAMVALAGCALADNCTPGLNYCGSSLLKKGNYQAQIDQALADAGVQEVDNGESALFACEGGSNGVIKFLQECTVGECVDAGTGRSDYCG</sequence>
<dbReference type="AlphaFoldDB" id="A0A0C3C071"/>
<evidence type="ECO:0000313" key="3">
    <source>
        <dbReference type="Proteomes" id="UP000054166"/>
    </source>
</evidence>
<feature type="signal peptide" evidence="1">
    <location>
        <begin position="1"/>
        <end position="19"/>
    </location>
</feature>
<evidence type="ECO:0000256" key="1">
    <source>
        <dbReference type="SAM" id="SignalP"/>
    </source>
</evidence>
<proteinExistence type="predicted"/>
<reference evidence="3" key="2">
    <citation type="submission" date="2015-01" db="EMBL/GenBank/DDBJ databases">
        <title>Evolutionary Origins and Diversification of the Mycorrhizal Mutualists.</title>
        <authorList>
            <consortium name="DOE Joint Genome Institute"/>
            <consortium name="Mycorrhizal Genomics Consortium"/>
            <person name="Kohler A."/>
            <person name="Kuo A."/>
            <person name="Nagy L.G."/>
            <person name="Floudas D."/>
            <person name="Copeland A."/>
            <person name="Barry K.W."/>
            <person name="Cichocki N."/>
            <person name="Veneault-Fourrey C."/>
            <person name="LaButti K."/>
            <person name="Lindquist E.A."/>
            <person name="Lipzen A."/>
            <person name="Lundell T."/>
            <person name="Morin E."/>
            <person name="Murat C."/>
            <person name="Riley R."/>
            <person name="Ohm R."/>
            <person name="Sun H."/>
            <person name="Tunlid A."/>
            <person name="Henrissat B."/>
            <person name="Grigoriev I.V."/>
            <person name="Hibbett D.S."/>
            <person name="Martin F."/>
        </authorList>
    </citation>
    <scope>NUCLEOTIDE SEQUENCE [LARGE SCALE GENOMIC DNA]</scope>
    <source>
        <strain evidence="3">F 1598</strain>
    </source>
</reference>
<keyword evidence="1" id="KW-0732">Signal</keyword>
<evidence type="ECO:0000313" key="2">
    <source>
        <dbReference type="EMBL" id="KIM92218.1"/>
    </source>
</evidence>
<dbReference type="Proteomes" id="UP000054166">
    <property type="component" value="Unassembled WGS sequence"/>
</dbReference>
<dbReference type="OrthoDB" id="4186099at2759"/>
<dbReference type="HOGENOM" id="CLU_138695_1_0_1"/>
<protein>
    <submittedName>
        <fullName evidence="2">Uncharacterized protein</fullName>
    </submittedName>
</protein>
<organism evidence="2 3">
    <name type="scientific">Piloderma croceum (strain F 1598)</name>
    <dbReference type="NCBI Taxonomy" id="765440"/>
    <lineage>
        <taxon>Eukaryota</taxon>
        <taxon>Fungi</taxon>
        <taxon>Dikarya</taxon>
        <taxon>Basidiomycota</taxon>
        <taxon>Agaricomycotina</taxon>
        <taxon>Agaricomycetes</taxon>
        <taxon>Agaricomycetidae</taxon>
        <taxon>Atheliales</taxon>
        <taxon>Atheliaceae</taxon>
        <taxon>Piloderma</taxon>
    </lineage>
</organism>
<feature type="chain" id="PRO_5002175869" evidence="1">
    <location>
        <begin position="20"/>
        <end position="96"/>
    </location>
</feature>
<name>A0A0C3C071_PILCF</name>
<accession>A0A0C3C071</accession>